<dbReference type="PANTHER" id="PTHR43173">
    <property type="entry name" value="ABC1 FAMILY PROTEIN"/>
    <property type="match status" value="1"/>
</dbReference>
<dbReference type="CDD" id="cd13969">
    <property type="entry name" value="ADCK1-like"/>
    <property type="match status" value="1"/>
</dbReference>
<feature type="compositionally biased region" description="Pro residues" evidence="2">
    <location>
        <begin position="81"/>
        <end position="92"/>
    </location>
</feature>
<dbReference type="AlphaFoldDB" id="A0A161W3P0"/>
<sequence length="632" mass="70700">MYQPTLRRLAAVPGQAALLCSRSSPRFSHMAGSRPQHSYLCGRSRAPIRTLVGPPIPRPIGTAQHHVRSFGTRPRVAQDPAPGPSTPTPTSAPIPTSTSTTTTTSKKPRRILRKLMYLLGGLSLAGYAADRFYLGSVGMRSLRAYGTMALVGADYKLHLGSKPYIAGVPVDVLHERNARRVCDMLKRNGGLYLKAGQAIAMQGSVLPDRYQRMFSEMFDDANIAPWSDVEAVVREDFGQSVENVFGSAVEREPRAAASIAQVHYARLEDGREVAIKVQRRQIAAQVSWDLSTLKRMIEFTAEQTSIPMGSLGDFLMDHVMQETDFEHERSNAERLAAFVRDDPRLRDRVHVPEVYRELSSKRVLTTEWIHGLNLWDKDGITASPAAGGLGLGLGDVMETVIELFSAQMFRYGFVHCDPHPGNIFVRRMPSGKPEIVLLDHGLYITLSDSLRRQYARFWKGLLTQDTESLTEVSKAWGMEDPEPWADAFTMSSKKLDKARTDETPEEREERMIAEAAGYFGTDGMWPPELVFLERNLGLVQGSNRFFGSPVNRVKLIGVAAMRSVEDGRQEPMWKMVQGRWSLFLLDLAFYFSSIRQYFGYGGGFEEDLKEEEDRSSRELKDTLAVVLGITVD</sequence>
<dbReference type="InterPro" id="IPR045307">
    <property type="entry name" value="ADCK1_dom"/>
</dbReference>
<dbReference type="InterPro" id="IPR051130">
    <property type="entry name" value="Mito_struct-func_regulator"/>
</dbReference>
<name>A0A161W3P0_COLIC</name>
<dbReference type="EMBL" id="LFIW01001609">
    <property type="protein sequence ID" value="KZL81675.1"/>
    <property type="molecule type" value="Genomic_DNA"/>
</dbReference>
<dbReference type="Pfam" id="PF03109">
    <property type="entry name" value="ABC1"/>
    <property type="match status" value="1"/>
</dbReference>
<organism evidence="4 5">
    <name type="scientific">Colletotrichum incanum</name>
    <name type="common">Soybean anthracnose fungus</name>
    <dbReference type="NCBI Taxonomy" id="1573173"/>
    <lineage>
        <taxon>Eukaryota</taxon>
        <taxon>Fungi</taxon>
        <taxon>Dikarya</taxon>
        <taxon>Ascomycota</taxon>
        <taxon>Pezizomycotina</taxon>
        <taxon>Sordariomycetes</taxon>
        <taxon>Hypocreomycetidae</taxon>
        <taxon>Glomerellales</taxon>
        <taxon>Glomerellaceae</taxon>
        <taxon>Colletotrichum</taxon>
        <taxon>Colletotrichum spaethianum species complex</taxon>
    </lineage>
</organism>
<evidence type="ECO:0000256" key="1">
    <source>
        <dbReference type="ARBA" id="ARBA00009670"/>
    </source>
</evidence>
<dbReference type="PANTHER" id="PTHR43173:SF37">
    <property type="entry name" value="ABC1 FAMILY PROTEIN C10F6.14C"/>
    <property type="match status" value="1"/>
</dbReference>
<protein>
    <submittedName>
        <fullName evidence="4">Abc1 domain protein</fullName>
    </submittedName>
</protein>
<proteinExistence type="inferred from homology"/>
<keyword evidence="5" id="KW-1185">Reference proteome</keyword>
<dbReference type="SUPFAM" id="SSF56112">
    <property type="entry name" value="Protein kinase-like (PK-like)"/>
    <property type="match status" value="1"/>
</dbReference>
<evidence type="ECO:0000313" key="5">
    <source>
        <dbReference type="Proteomes" id="UP000076584"/>
    </source>
</evidence>
<feature type="region of interest" description="Disordered" evidence="2">
    <location>
        <begin position="71"/>
        <end position="107"/>
    </location>
</feature>
<evidence type="ECO:0000259" key="3">
    <source>
        <dbReference type="Pfam" id="PF03109"/>
    </source>
</evidence>
<feature type="domain" description="ABC1 atypical kinase-like" evidence="3">
    <location>
        <begin position="217"/>
        <end position="472"/>
    </location>
</feature>
<dbReference type="InterPro" id="IPR004147">
    <property type="entry name" value="ABC1_dom"/>
</dbReference>
<evidence type="ECO:0000256" key="2">
    <source>
        <dbReference type="SAM" id="MobiDB-lite"/>
    </source>
</evidence>
<gene>
    <name evidence="4" type="ORF">CI238_07811</name>
</gene>
<dbReference type="InterPro" id="IPR011009">
    <property type="entry name" value="Kinase-like_dom_sf"/>
</dbReference>
<evidence type="ECO:0000313" key="4">
    <source>
        <dbReference type="EMBL" id="KZL81675.1"/>
    </source>
</evidence>
<comment type="caution">
    <text evidence="4">The sequence shown here is derived from an EMBL/GenBank/DDBJ whole genome shotgun (WGS) entry which is preliminary data.</text>
</comment>
<accession>A0A161W3P0</accession>
<feature type="compositionally biased region" description="Low complexity" evidence="2">
    <location>
        <begin position="93"/>
        <end position="105"/>
    </location>
</feature>
<dbReference type="Proteomes" id="UP000076584">
    <property type="component" value="Unassembled WGS sequence"/>
</dbReference>
<comment type="similarity">
    <text evidence="1">Belongs to the protein kinase superfamily. ADCK protein kinase family.</text>
</comment>
<reference evidence="4 5" key="1">
    <citation type="submission" date="2015-06" db="EMBL/GenBank/DDBJ databases">
        <title>Survival trade-offs in plant roots during colonization by closely related pathogenic and mutualistic fungi.</title>
        <authorList>
            <person name="Hacquard S."/>
            <person name="Kracher B."/>
            <person name="Hiruma K."/>
            <person name="Weinman A."/>
            <person name="Muench P."/>
            <person name="Garrido Oter R."/>
            <person name="Ver Loren van Themaat E."/>
            <person name="Dallerey J.-F."/>
            <person name="Damm U."/>
            <person name="Henrissat B."/>
            <person name="Lespinet O."/>
            <person name="Thon M."/>
            <person name="Kemen E."/>
            <person name="McHardy A.C."/>
            <person name="Schulze-Lefert P."/>
            <person name="O'Connell R.J."/>
        </authorList>
    </citation>
    <scope>NUCLEOTIDE SEQUENCE [LARGE SCALE GENOMIC DNA]</scope>
    <source>
        <strain evidence="4 5">MAFF 238704</strain>
    </source>
</reference>
<dbReference type="STRING" id="1573173.A0A161W3P0"/>